<keyword evidence="1" id="KW-0378">Hydrolase</keyword>
<evidence type="ECO:0000313" key="2">
    <source>
        <dbReference type="Proteomes" id="UP000677016"/>
    </source>
</evidence>
<dbReference type="GO" id="GO:0006281">
    <property type="term" value="P:DNA repair"/>
    <property type="evidence" value="ECO:0007669"/>
    <property type="project" value="InterPro"/>
</dbReference>
<evidence type="ECO:0000313" key="1">
    <source>
        <dbReference type="EMBL" id="MBR7744494.1"/>
    </source>
</evidence>
<accession>A0A941D9B7</accession>
<name>A0A941D9B7_9MICO</name>
<keyword evidence="1" id="KW-0255">Endonuclease</keyword>
<dbReference type="RefSeq" id="WP_211604023.1">
    <property type="nucleotide sequence ID" value="NZ_JAGSNF010000021.1"/>
</dbReference>
<dbReference type="Gene3D" id="1.10.340.30">
    <property type="entry name" value="Hypothetical protein, domain 2"/>
    <property type="match status" value="1"/>
</dbReference>
<comment type="caution">
    <text evidence="1">The sequence shown here is derived from an EMBL/GenBank/DDBJ whole genome shotgun (WGS) entry which is preliminary data.</text>
</comment>
<proteinExistence type="predicted"/>
<dbReference type="EMBL" id="JAGSNF010000021">
    <property type="protein sequence ID" value="MBR7744494.1"/>
    <property type="molecule type" value="Genomic_DNA"/>
</dbReference>
<reference evidence="1" key="1">
    <citation type="submission" date="2021-04" db="EMBL/GenBank/DDBJ databases">
        <title>Phycicoccus avicenniae sp. nov., a novel endophytic actinomycetes isolated from branch of Avicennia mariana.</title>
        <authorList>
            <person name="Tuo L."/>
        </authorList>
    </citation>
    <scope>NUCLEOTIDE SEQUENCE</scope>
    <source>
        <strain evidence="1">BSK3Z-2</strain>
    </source>
</reference>
<protein>
    <submittedName>
        <fullName evidence="1">Endonuclease</fullName>
    </submittedName>
</protein>
<keyword evidence="2" id="KW-1185">Reference proteome</keyword>
<dbReference type="InterPro" id="IPR011257">
    <property type="entry name" value="DNA_glycosylase"/>
</dbReference>
<gene>
    <name evidence="1" type="ORF">KC207_14455</name>
</gene>
<dbReference type="AlphaFoldDB" id="A0A941D9B7"/>
<sequence>MTRSEDVRALLDEHGRTFAAEAGITLRDKPSPLFRLLVLSLLASTRISADIAVATSRELSRAGWRTPQRMLDTTWQQRVDALGRGGYRRYDESTATRLEGLCRRLLEEYHGDLRALRPGDDGDLTALREGVTGFTGIGPTGADIFCREVQAVWPQVAPFFDARSLAGAEASGLPTDPARLARLAPDGRVAELAAALTRVA</sequence>
<dbReference type="SUPFAM" id="SSF48150">
    <property type="entry name" value="DNA-glycosylase"/>
    <property type="match status" value="1"/>
</dbReference>
<keyword evidence="1" id="KW-0540">Nuclease</keyword>
<organism evidence="1 2">
    <name type="scientific">Phycicoccus avicenniae</name>
    <dbReference type="NCBI Taxonomy" id="2828860"/>
    <lineage>
        <taxon>Bacteria</taxon>
        <taxon>Bacillati</taxon>
        <taxon>Actinomycetota</taxon>
        <taxon>Actinomycetes</taxon>
        <taxon>Micrococcales</taxon>
        <taxon>Intrasporangiaceae</taxon>
        <taxon>Phycicoccus</taxon>
    </lineage>
</organism>
<dbReference type="GO" id="GO:0004519">
    <property type="term" value="F:endonuclease activity"/>
    <property type="evidence" value="ECO:0007669"/>
    <property type="project" value="UniProtKB-KW"/>
</dbReference>
<dbReference type="Proteomes" id="UP000677016">
    <property type="component" value="Unassembled WGS sequence"/>
</dbReference>